<dbReference type="InterPro" id="IPR046906">
    <property type="entry name" value="Mab-21_HhH/H2TH-like"/>
</dbReference>
<dbReference type="InterPro" id="IPR024810">
    <property type="entry name" value="MAB21L/cGLR"/>
</dbReference>
<evidence type="ECO:0000256" key="3">
    <source>
        <dbReference type="ARBA" id="ARBA00022679"/>
    </source>
</evidence>
<dbReference type="EMBL" id="CP111022">
    <property type="protein sequence ID" value="WAR18558.1"/>
    <property type="molecule type" value="Genomic_DNA"/>
</dbReference>
<feature type="compositionally biased region" description="Basic and acidic residues" evidence="7">
    <location>
        <begin position="616"/>
        <end position="638"/>
    </location>
</feature>
<name>A0ABY7F8Q8_MYAAR</name>
<organism evidence="9 10">
    <name type="scientific">Mya arenaria</name>
    <name type="common">Soft-shell clam</name>
    <dbReference type="NCBI Taxonomy" id="6604"/>
    <lineage>
        <taxon>Eukaryota</taxon>
        <taxon>Metazoa</taxon>
        <taxon>Spiralia</taxon>
        <taxon>Lophotrochozoa</taxon>
        <taxon>Mollusca</taxon>
        <taxon>Bivalvia</taxon>
        <taxon>Autobranchia</taxon>
        <taxon>Heteroconchia</taxon>
        <taxon>Euheterodonta</taxon>
        <taxon>Imparidentia</taxon>
        <taxon>Neoheterodontei</taxon>
        <taxon>Myida</taxon>
        <taxon>Myoidea</taxon>
        <taxon>Myidae</taxon>
        <taxon>Mya</taxon>
    </lineage>
</organism>
<evidence type="ECO:0000256" key="1">
    <source>
        <dbReference type="ARBA" id="ARBA00001946"/>
    </source>
</evidence>
<evidence type="ECO:0000256" key="5">
    <source>
        <dbReference type="ARBA" id="ARBA00022723"/>
    </source>
</evidence>
<comment type="similarity">
    <text evidence="2">Belongs to the mab-21 family.</text>
</comment>
<dbReference type="Pfam" id="PF20266">
    <property type="entry name" value="Mab-21_C"/>
    <property type="match status" value="1"/>
</dbReference>
<dbReference type="Gene3D" id="1.10.1410.40">
    <property type="match status" value="1"/>
</dbReference>
<evidence type="ECO:0000259" key="8">
    <source>
        <dbReference type="Pfam" id="PF20266"/>
    </source>
</evidence>
<keyword evidence="6" id="KW-0460">Magnesium</keyword>
<sequence length="746" mass="84609">MTPPPPDTGCRLALTYNNSSWIIIIATLGAERKTFHRILRYICSEMGSPTTRIQTYLHGDQRNKIPGLLKLSEQNTNDRRHTRYVNYINELLRYFGKERVHLVGSTAENLKLRWSTDGGDADFLLVSGRLEIPVANIIPRSDTPRYIWLRGDHLDERYRGHLLDGKYLCAQLLRTVDPQLFTTLRAIHTIVTSPADFVPGRESRMTSVGVNSKVGLARLQMRDLVVDNNAFPGKTRGRHVGKRCANITAQLKLRWKEVKVNQEDLKTLKRLLKIVALVKEPGTKGEHHGSFNYFATMLSEALSRPSLFEDDLDDEEVFENDMDIDENHGNERIKATYDDKTSKDFVPAARVSGKLQCMVDFRNRMTHAAWPSQSIAEDIFNNDVFVICRSAPLNPSADKDFCLGFNLSEITLSQNMPEVAKTVYIIMKSYLKGLFQKRFNAKNREEVRLKSYHVKTAIFWTLEKHGSCSFWTGTSDDSILQGIRYVLDKINKCLKDRQLCHYFVTNSNMFDGFQEEEYSLCEACVDEIMKDPVGSIALFFELDKAKKAEYWLSPDEFEQVMALKKDGGRKDFVDRLEDALIDMLRGFNEAPRSPDGSSPIRNAALGVIDLFRKEEQEKTGGKQSRRESNCESQLKPEHVLSGNRSGASVVGGLLNMLPHKGKDVQKWTDGLVQFASHFPESRKYIDMVGGSSGVWDVLQAASSSDPLAEIRAAVDRYLSCPDDVVDSVAMELKQKIIAYFIGQKEL</sequence>
<protein>
    <recommendedName>
        <fullName evidence="8">Mab-21-like HhH/H2TH-like domain-containing protein</fullName>
    </recommendedName>
</protein>
<dbReference type="Proteomes" id="UP001164746">
    <property type="component" value="Chromosome 11"/>
</dbReference>
<keyword evidence="3" id="KW-0808">Transferase</keyword>
<evidence type="ECO:0000256" key="2">
    <source>
        <dbReference type="ARBA" id="ARBA00008307"/>
    </source>
</evidence>
<keyword evidence="10" id="KW-1185">Reference proteome</keyword>
<evidence type="ECO:0000313" key="10">
    <source>
        <dbReference type="Proteomes" id="UP001164746"/>
    </source>
</evidence>
<keyword evidence="4" id="KW-0548">Nucleotidyltransferase</keyword>
<evidence type="ECO:0000313" key="9">
    <source>
        <dbReference type="EMBL" id="WAR18558.1"/>
    </source>
</evidence>
<proteinExistence type="inferred from homology"/>
<reference evidence="9" key="1">
    <citation type="submission" date="2022-11" db="EMBL/GenBank/DDBJ databases">
        <title>Centuries of genome instability and evolution in soft-shell clam transmissible cancer (bioRxiv).</title>
        <authorList>
            <person name="Hart S.F.M."/>
            <person name="Yonemitsu M.A."/>
            <person name="Giersch R.M."/>
            <person name="Beal B.F."/>
            <person name="Arriagada G."/>
            <person name="Davis B.W."/>
            <person name="Ostrander E.A."/>
            <person name="Goff S.P."/>
            <person name="Metzger M.J."/>
        </authorList>
    </citation>
    <scope>NUCLEOTIDE SEQUENCE</scope>
    <source>
        <strain evidence="9">MELC-2E11</strain>
        <tissue evidence="9">Siphon/mantle</tissue>
    </source>
</reference>
<dbReference type="SMART" id="SM01265">
    <property type="entry name" value="Mab-21"/>
    <property type="match status" value="1"/>
</dbReference>
<accession>A0ABY7F8Q8</accession>
<evidence type="ECO:0000256" key="4">
    <source>
        <dbReference type="ARBA" id="ARBA00022695"/>
    </source>
</evidence>
<comment type="cofactor">
    <cofactor evidence="1">
        <name>Mg(2+)</name>
        <dbReference type="ChEBI" id="CHEBI:18420"/>
    </cofactor>
</comment>
<keyword evidence="5" id="KW-0479">Metal-binding</keyword>
<feature type="region of interest" description="Disordered" evidence="7">
    <location>
        <begin position="616"/>
        <end position="644"/>
    </location>
</feature>
<dbReference type="PANTHER" id="PTHR10656:SF42">
    <property type="entry name" value="CYCLIC GMP-AMP SYNTHASE-LIKE PROTEIN-RELATED"/>
    <property type="match status" value="1"/>
</dbReference>
<gene>
    <name evidence="9" type="ORF">MAR_000396</name>
</gene>
<dbReference type="PANTHER" id="PTHR10656">
    <property type="entry name" value="CELL FATE DETERMINING PROTEIN MAB21-RELATED"/>
    <property type="match status" value="1"/>
</dbReference>
<evidence type="ECO:0000256" key="7">
    <source>
        <dbReference type="SAM" id="MobiDB-lite"/>
    </source>
</evidence>
<feature type="domain" description="Mab-21-like HhH/H2TH-like" evidence="8">
    <location>
        <begin position="422"/>
        <end position="526"/>
    </location>
</feature>
<evidence type="ECO:0000256" key="6">
    <source>
        <dbReference type="ARBA" id="ARBA00022842"/>
    </source>
</evidence>